<protein>
    <recommendedName>
        <fullName evidence="4">Secreted protein</fullName>
    </recommendedName>
</protein>
<evidence type="ECO:0000256" key="1">
    <source>
        <dbReference type="SAM" id="SignalP"/>
    </source>
</evidence>
<comment type="caution">
    <text evidence="2">The sequence shown here is derived from an EMBL/GenBank/DDBJ whole genome shotgun (WGS) entry which is preliminary data.</text>
</comment>
<dbReference type="EMBL" id="JACDQQ010001863">
    <property type="protein sequence ID" value="MBA0087170.1"/>
    <property type="molecule type" value="Genomic_DNA"/>
</dbReference>
<evidence type="ECO:0008006" key="4">
    <source>
        <dbReference type="Google" id="ProtNLM"/>
    </source>
</evidence>
<organism evidence="2 3">
    <name type="scientific">Candidatus Acidiferrum panamense</name>
    <dbReference type="NCBI Taxonomy" id="2741543"/>
    <lineage>
        <taxon>Bacteria</taxon>
        <taxon>Pseudomonadati</taxon>
        <taxon>Acidobacteriota</taxon>
        <taxon>Terriglobia</taxon>
        <taxon>Candidatus Acidiferrales</taxon>
        <taxon>Candidatus Acidiferrum</taxon>
    </lineage>
</organism>
<reference evidence="2" key="1">
    <citation type="submission" date="2020-06" db="EMBL/GenBank/DDBJ databases">
        <title>Legume-microbial interactions unlock mineral nutrients during tropical forest succession.</title>
        <authorList>
            <person name="Epihov D.Z."/>
        </authorList>
    </citation>
    <scope>NUCLEOTIDE SEQUENCE [LARGE SCALE GENOMIC DNA]</scope>
    <source>
        <strain evidence="2">Pan2503</strain>
    </source>
</reference>
<sequence length="229" mass="25046">MHLRFSVIRDSTAVATLALLLPLCGFAQAPESVAQTTPSAKVTTTKTWAARRTPDGQPDLQGIWSNASNVPLQRPVEGQSGRGGPRVAQGAGQLEVHYDLGQYGLDRSHEKVAEDTRLSLVTTPDGRIPPLVPEAQKRAALRAAYNREHQWDGPESRPLAERCILWPNEGPPMLPPGYNPNVEIVEGPGYVAIEQEMIHDVRLIPTDGRPHLPTQVRQLMGDSVGHWEG</sequence>
<proteinExistence type="predicted"/>
<accession>A0A7V8NTG5</accession>
<gene>
    <name evidence="2" type="ORF">HRJ53_19475</name>
</gene>
<feature type="signal peptide" evidence="1">
    <location>
        <begin position="1"/>
        <end position="29"/>
    </location>
</feature>
<feature type="non-terminal residue" evidence="2">
    <location>
        <position position="229"/>
    </location>
</feature>
<feature type="chain" id="PRO_5031511914" description="Secreted protein" evidence="1">
    <location>
        <begin position="30"/>
        <end position="229"/>
    </location>
</feature>
<keyword evidence="3" id="KW-1185">Reference proteome</keyword>
<dbReference type="Proteomes" id="UP000567293">
    <property type="component" value="Unassembled WGS sequence"/>
</dbReference>
<name>A0A7V8NTG5_9BACT</name>
<evidence type="ECO:0000313" key="2">
    <source>
        <dbReference type="EMBL" id="MBA0087170.1"/>
    </source>
</evidence>
<keyword evidence="1" id="KW-0732">Signal</keyword>
<evidence type="ECO:0000313" key="3">
    <source>
        <dbReference type="Proteomes" id="UP000567293"/>
    </source>
</evidence>
<dbReference type="AlphaFoldDB" id="A0A7V8NTG5"/>